<sequence>MTSEKKSNGNKKLMEHVKDILKERGWKAFEIAKNTALGMKLQYKPLYDALQYFFNETWYDVQHPALVSLACEAVGGNPEKTVNIGAAIVLLAGAADIHDDIIDDSKLKNLRLTVYGKFNKDISLLLGDALLFEGLSFLHAACQKFSEREKNSILKLIKKAFFEIGNAEANEAEFKGKCNVNPKEYFSGIIKRKAAVAEAAAKIGAIIGGGTKKDIKILGRYGRALGILMTIRDEFVDMFELEELKNRIEKECLPLPMMYTFKDKNIKEKVLLCLQEESEKSLYDVIEKIMQIKEVTALKEKMMKIIERTIREIESIPNPKVLLELELLLKASIEDL</sequence>
<dbReference type="GO" id="GO:0046872">
    <property type="term" value="F:metal ion binding"/>
    <property type="evidence" value="ECO:0007669"/>
    <property type="project" value="UniProtKB-KW"/>
</dbReference>
<protein>
    <recommendedName>
        <fullName evidence="9">Polyprenyl synthetase family protein</fullName>
    </recommendedName>
</protein>
<reference evidence="8" key="1">
    <citation type="journal article" date="2020" name="mSystems">
        <title>Genome- and Community-Level Interaction Insights into Carbon Utilization and Element Cycling Functions of Hydrothermarchaeota in Hydrothermal Sediment.</title>
        <authorList>
            <person name="Zhou Z."/>
            <person name="Liu Y."/>
            <person name="Xu W."/>
            <person name="Pan J."/>
            <person name="Luo Z.H."/>
            <person name="Li M."/>
        </authorList>
    </citation>
    <scope>NUCLEOTIDE SEQUENCE [LARGE SCALE GENOMIC DNA]</scope>
    <source>
        <strain evidence="8">SpSt-1042</strain>
    </source>
</reference>
<evidence type="ECO:0000256" key="1">
    <source>
        <dbReference type="ARBA" id="ARBA00001946"/>
    </source>
</evidence>
<evidence type="ECO:0000256" key="2">
    <source>
        <dbReference type="ARBA" id="ARBA00006706"/>
    </source>
</evidence>
<evidence type="ECO:0008006" key="9">
    <source>
        <dbReference type="Google" id="ProtNLM"/>
    </source>
</evidence>
<dbReference type="SUPFAM" id="SSF48576">
    <property type="entry name" value="Terpenoid synthases"/>
    <property type="match status" value="1"/>
</dbReference>
<evidence type="ECO:0000313" key="8">
    <source>
        <dbReference type="EMBL" id="HHR92292.1"/>
    </source>
</evidence>
<dbReference type="Pfam" id="PF00348">
    <property type="entry name" value="polyprenyl_synt"/>
    <property type="match status" value="1"/>
</dbReference>
<keyword evidence="4" id="KW-0479">Metal-binding</keyword>
<evidence type="ECO:0000256" key="4">
    <source>
        <dbReference type="ARBA" id="ARBA00022723"/>
    </source>
</evidence>
<organism evidence="8">
    <name type="scientific">candidate division CPR3 bacterium</name>
    <dbReference type="NCBI Taxonomy" id="2268181"/>
    <lineage>
        <taxon>Bacteria</taxon>
        <taxon>Bacteria division CPR3</taxon>
    </lineage>
</organism>
<evidence type="ECO:0000256" key="3">
    <source>
        <dbReference type="ARBA" id="ARBA00022679"/>
    </source>
</evidence>
<evidence type="ECO:0000256" key="6">
    <source>
        <dbReference type="ARBA" id="ARBA00023229"/>
    </source>
</evidence>
<dbReference type="GO" id="GO:0008299">
    <property type="term" value="P:isoprenoid biosynthetic process"/>
    <property type="evidence" value="ECO:0007669"/>
    <property type="project" value="UniProtKB-KW"/>
</dbReference>
<comment type="caution">
    <text evidence="8">The sequence shown here is derived from an EMBL/GenBank/DDBJ whole genome shotgun (WGS) entry which is preliminary data.</text>
</comment>
<keyword evidence="6" id="KW-0414">Isoprene biosynthesis</keyword>
<accession>A0A7C5URT5</accession>
<evidence type="ECO:0000256" key="5">
    <source>
        <dbReference type="ARBA" id="ARBA00022842"/>
    </source>
</evidence>
<dbReference type="InterPro" id="IPR000092">
    <property type="entry name" value="Polyprenyl_synt"/>
</dbReference>
<dbReference type="AlphaFoldDB" id="A0A7C5URT5"/>
<dbReference type="PANTHER" id="PTHR43281:SF1">
    <property type="entry name" value="FARNESYL DIPHOSPHATE SYNTHASE"/>
    <property type="match status" value="1"/>
</dbReference>
<dbReference type="Gene3D" id="1.10.600.10">
    <property type="entry name" value="Farnesyl Diphosphate Synthase"/>
    <property type="match status" value="1"/>
</dbReference>
<name>A0A7C5URT5_UNCC3</name>
<proteinExistence type="inferred from homology"/>
<keyword evidence="3 7" id="KW-0808">Transferase</keyword>
<evidence type="ECO:0000256" key="7">
    <source>
        <dbReference type="RuleBase" id="RU004466"/>
    </source>
</evidence>
<comment type="cofactor">
    <cofactor evidence="1">
        <name>Mg(2+)</name>
        <dbReference type="ChEBI" id="CHEBI:18420"/>
    </cofactor>
</comment>
<gene>
    <name evidence="8" type="ORF">ENL96_02155</name>
</gene>
<keyword evidence="5" id="KW-0460">Magnesium</keyword>
<dbReference type="InterPro" id="IPR008949">
    <property type="entry name" value="Isoprenoid_synthase_dom_sf"/>
</dbReference>
<dbReference type="PANTHER" id="PTHR43281">
    <property type="entry name" value="FARNESYL DIPHOSPHATE SYNTHASE"/>
    <property type="match status" value="1"/>
</dbReference>
<comment type="similarity">
    <text evidence="2 7">Belongs to the FPP/GGPP synthase family.</text>
</comment>
<dbReference type="EMBL" id="DRVY01000062">
    <property type="protein sequence ID" value="HHR92292.1"/>
    <property type="molecule type" value="Genomic_DNA"/>
</dbReference>
<dbReference type="GO" id="GO:0004659">
    <property type="term" value="F:prenyltransferase activity"/>
    <property type="evidence" value="ECO:0007669"/>
    <property type="project" value="InterPro"/>
</dbReference>